<sequence length="102" mass="11870">MIEHQFCKSKRIVFFKEDNSIKVREEEKWRQCKRSSEIRIVSLGLHIIGEGITVPSNKRRKKGCLVMEEHQVQIGVYKQVKFVAAKMKGVWEASPTRPPMEG</sequence>
<dbReference type="EMBL" id="JAAIUW010000009">
    <property type="protein sequence ID" value="KAF7816592.1"/>
    <property type="molecule type" value="Genomic_DNA"/>
</dbReference>
<evidence type="ECO:0000313" key="1">
    <source>
        <dbReference type="EMBL" id="KAF7816592.1"/>
    </source>
</evidence>
<accession>A0A834WBQ2</accession>
<organism evidence="1 2">
    <name type="scientific">Senna tora</name>
    <dbReference type="NCBI Taxonomy" id="362788"/>
    <lineage>
        <taxon>Eukaryota</taxon>
        <taxon>Viridiplantae</taxon>
        <taxon>Streptophyta</taxon>
        <taxon>Embryophyta</taxon>
        <taxon>Tracheophyta</taxon>
        <taxon>Spermatophyta</taxon>
        <taxon>Magnoliopsida</taxon>
        <taxon>eudicotyledons</taxon>
        <taxon>Gunneridae</taxon>
        <taxon>Pentapetalae</taxon>
        <taxon>rosids</taxon>
        <taxon>fabids</taxon>
        <taxon>Fabales</taxon>
        <taxon>Fabaceae</taxon>
        <taxon>Caesalpinioideae</taxon>
        <taxon>Cassia clade</taxon>
        <taxon>Senna</taxon>
    </lineage>
</organism>
<comment type="caution">
    <text evidence="1">The sequence shown here is derived from an EMBL/GenBank/DDBJ whole genome shotgun (WGS) entry which is preliminary data.</text>
</comment>
<protein>
    <submittedName>
        <fullName evidence="1">Uncharacterized protein</fullName>
    </submittedName>
</protein>
<proteinExistence type="predicted"/>
<evidence type="ECO:0000313" key="2">
    <source>
        <dbReference type="Proteomes" id="UP000634136"/>
    </source>
</evidence>
<gene>
    <name evidence="1" type="ORF">G2W53_030561</name>
</gene>
<name>A0A834WBQ2_9FABA</name>
<dbReference type="AlphaFoldDB" id="A0A834WBQ2"/>
<reference evidence="1" key="1">
    <citation type="submission" date="2020-09" db="EMBL/GenBank/DDBJ databases">
        <title>Genome-Enabled Discovery of Anthraquinone Biosynthesis in Senna tora.</title>
        <authorList>
            <person name="Kang S.-H."/>
            <person name="Pandey R.P."/>
            <person name="Lee C.-M."/>
            <person name="Sim J.-S."/>
            <person name="Jeong J.-T."/>
            <person name="Choi B.-S."/>
            <person name="Jung M."/>
            <person name="Ginzburg D."/>
            <person name="Zhao K."/>
            <person name="Won S.Y."/>
            <person name="Oh T.-J."/>
            <person name="Yu Y."/>
            <person name="Kim N.-H."/>
            <person name="Lee O.R."/>
            <person name="Lee T.-H."/>
            <person name="Bashyal P."/>
            <person name="Kim T.-S."/>
            <person name="Lee W.-H."/>
            <person name="Kawkins C."/>
            <person name="Kim C.-K."/>
            <person name="Kim J.S."/>
            <person name="Ahn B.O."/>
            <person name="Rhee S.Y."/>
            <person name="Sohng J.K."/>
        </authorList>
    </citation>
    <scope>NUCLEOTIDE SEQUENCE</scope>
    <source>
        <tissue evidence="1">Leaf</tissue>
    </source>
</reference>
<dbReference type="Proteomes" id="UP000634136">
    <property type="component" value="Unassembled WGS sequence"/>
</dbReference>
<keyword evidence="2" id="KW-1185">Reference proteome</keyword>